<evidence type="ECO:0000313" key="10">
    <source>
        <dbReference type="EMBL" id="VDD86513.1"/>
    </source>
</evidence>
<feature type="region of interest" description="Disordered" evidence="8">
    <location>
        <begin position="1"/>
        <end position="25"/>
    </location>
</feature>
<keyword evidence="5" id="KW-0238">DNA-binding</keyword>
<evidence type="ECO:0000256" key="5">
    <source>
        <dbReference type="ARBA" id="ARBA00023125"/>
    </source>
</evidence>
<evidence type="ECO:0000256" key="3">
    <source>
        <dbReference type="ARBA" id="ARBA00022902"/>
    </source>
</evidence>
<dbReference type="PANTHER" id="PTHR19290">
    <property type="entry name" value="BASIC HELIX-LOOP-HELIX PROTEIN NEUROGENIN-RELATED"/>
    <property type="match status" value="1"/>
</dbReference>
<evidence type="ECO:0000313" key="11">
    <source>
        <dbReference type="Proteomes" id="UP000274131"/>
    </source>
</evidence>
<keyword evidence="4" id="KW-0805">Transcription regulation</keyword>
<dbReference type="GO" id="GO:0046983">
    <property type="term" value="F:protein dimerization activity"/>
    <property type="evidence" value="ECO:0007669"/>
    <property type="project" value="InterPro"/>
</dbReference>
<dbReference type="OrthoDB" id="10039134at2759"/>
<dbReference type="InterPro" id="IPR011598">
    <property type="entry name" value="bHLH_dom"/>
</dbReference>
<dbReference type="PROSITE" id="PS50888">
    <property type="entry name" value="BHLH"/>
    <property type="match status" value="1"/>
</dbReference>
<sequence>MAPTTTSNDQMTKNKLRRQKANFRERNRMHGLNRALDILRQCVPLTTQHQKLSKIETLRLARNYIAALNHILNSGSQPSPLEYAHMLCKGMSQTTTNLIASLLQVQPRLLVVAQQRNDLQNQHPPFSFQNMSPNSDSCTSSSYSHVPLSRQYGDYSPANLSCCSSLQSQSSDMSSTTNPDYCQNPEFVQYSAL</sequence>
<gene>
    <name evidence="10" type="ORF">EVEC_LOCUS1656</name>
</gene>
<evidence type="ECO:0000256" key="7">
    <source>
        <dbReference type="ARBA" id="ARBA00023242"/>
    </source>
</evidence>
<dbReference type="AlphaFoldDB" id="A0A0N4UWR7"/>
<dbReference type="PANTHER" id="PTHR19290:SF134">
    <property type="entry name" value="NEUROGENIC DIFFERENTIATION FACTOR 1"/>
    <property type="match status" value="1"/>
</dbReference>
<dbReference type="GO" id="GO:0045944">
    <property type="term" value="P:positive regulation of transcription by RNA polymerase II"/>
    <property type="evidence" value="ECO:0007669"/>
    <property type="project" value="TreeGrafter"/>
</dbReference>
<evidence type="ECO:0000256" key="4">
    <source>
        <dbReference type="ARBA" id="ARBA00023015"/>
    </source>
</evidence>
<keyword evidence="6" id="KW-0804">Transcription</keyword>
<name>A0A0N4UWR7_ENTVE</name>
<proteinExistence type="predicted"/>
<dbReference type="GO" id="GO:0061564">
    <property type="term" value="P:axon development"/>
    <property type="evidence" value="ECO:0007669"/>
    <property type="project" value="TreeGrafter"/>
</dbReference>
<dbReference type="STRING" id="51028.A0A0N4UWR7"/>
<dbReference type="SUPFAM" id="SSF47459">
    <property type="entry name" value="HLH, helix-loop-helix DNA-binding domain"/>
    <property type="match status" value="1"/>
</dbReference>
<evidence type="ECO:0000256" key="8">
    <source>
        <dbReference type="SAM" id="MobiDB-lite"/>
    </source>
</evidence>
<protein>
    <submittedName>
        <fullName evidence="12">BHLH domain-containing protein</fullName>
    </submittedName>
</protein>
<keyword evidence="11" id="KW-1185">Reference proteome</keyword>
<dbReference type="Proteomes" id="UP000274131">
    <property type="component" value="Unassembled WGS sequence"/>
</dbReference>
<evidence type="ECO:0000256" key="6">
    <source>
        <dbReference type="ARBA" id="ARBA00023163"/>
    </source>
</evidence>
<dbReference type="SMART" id="SM00353">
    <property type="entry name" value="HLH"/>
    <property type="match status" value="1"/>
</dbReference>
<reference evidence="12" key="1">
    <citation type="submission" date="2017-02" db="UniProtKB">
        <authorList>
            <consortium name="WormBaseParasite"/>
        </authorList>
    </citation>
    <scope>IDENTIFICATION</scope>
</reference>
<accession>A0A0N4UWR7</accession>
<dbReference type="WBParaSite" id="EVEC_0000194801-mRNA-1">
    <property type="protein sequence ID" value="EVEC_0000194801-mRNA-1"/>
    <property type="gene ID" value="EVEC_0000194801"/>
</dbReference>
<evidence type="ECO:0000256" key="2">
    <source>
        <dbReference type="ARBA" id="ARBA00022782"/>
    </source>
</evidence>
<keyword evidence="3" id="KW-0524">Neurogenesis</keyword>
<dbReference type="CDD" id="cd11427">
    <property type="entry name" value="bHLH_TS_NeuroD"/>
    <property type="match status" value="1"/>
</dbReference>
<reference evidence="10 11" key="2">
    <citation type="submission" date="2018-10" db="EMBL/GenBank/DDBJ databases">
        <authorList>
            <consortium name="Pathogen Informatics"/>
        </authorList>
    </citation>
    <scope>NUCLEOTIDE SEQUENCE [LARGE SCALE GENOMIC DNA]</scope>
</reference>
<dbReference type="EMBL" id="UXUI01007247">
    <property type="protein sequence ID" value="VDD86513.1"/>
    <property type="molecule type" value="Genomic_DNA"/>
</dbReference>
<keyword evidence="1" id="KW-0217">Developmental protein</keyword>
<dbReference type="InterPro" id="IPR022575">
    <property type="entry name" value="NeuroD_DUF"/>
</dbReference>
<evidence type="ECO:0000256" key="1">
    <source>
        <dbReference type="ARBA" id="ARBA00022473"/>
    </source>
</evidence>
<feature type="domain" description="BHLH" evidence="9">
    <location>
        <begin position="16"/>
        <end position="68"/>
    </location>
</feature>
<evidence type="ECO:0000259" key="9">
    <source>
        <dbReference type="PROSITE" id="PS50888"/>
    </source>
</evidence>
<dbReference type="GO" id="GO:0070888">
    <property type="term" value="F:E-box binding"/>
    <property type="evidence" value="ECO:0007669"/>
    <property type="project" value="TreeGrafter"/>
</dbReference>
<dbReference type="GO" id="GO:0007423">
    <property type="term" value="P:sensory organ development"/>
    <property type="evidence" value="ECO:0007669"/>
    <property type="project" value="TreeGrafter"/>
</dbReference>
<organism evidence="12">
    <name type="scientific">Enterobius vermicularis</name>
    <name type="common">Human pinworm</name>
    <dbReference type="NCBI Taxonomy" id="51028"/>
    <lineage>
        <taxon>Eukaryota</taxon>
        <taxon>Metazoa</taxon>
        <taxon>Ecdysozoa</taxon>
        <taxon>Nematoda</taxon>
        <taxon>Chromadorea</taxon>
        <taxon>Rhabditida</taxon>
        <taxon>Spirurina</taxon>
        <taxon>Oxyuridomorpha</taxon>
        <taxon>Oxyuroidea</taxon>
        <taxon>Oxyuridae</taxon>
        <taxon>Enterobius</taxon>
    </lineage>
</organism>
<dbReference type="Gene3D" id="4.10.280.10">
    <property type="entry name" value="Helix-loop-helix DNA-binding domain"/>
    <property type="match status" value="1"/>
</dbReference>
<dbReference type="InterPro" id="IPR036638">
    <property type="entry name" value="HLH_DNA-bd_sf"/>
</dbReference>
<keyword evidence="2" id="KW-0221">Differentiation</keyword>
<dbReference type="InterPro" id="IPR050359">
    <property type="entry name" value="bHLH_transcription_factors"/>
</dbReference>
<dbReference type="Pfam" id="PF00010">
    <property type="entry name" value="HLH"/>
    <property type="match status" value="1"/>
</dbReference>
<dbReference type="GO" id="GO:0000981">
    <property type="term" value="F:DNA-binding transcription factor activity, RNA polymerase II-specific"/>
    <property type="evidence" value="ECO:0007669"/>
    <property type="project" value="TreeGrafter"/>
</dbReference>
<dbReference type="Pfam" id="PF12533">
    <property type="entry name" value="Neuro_bHLH"/>
    <property type="match status" value="1"/>
</dbReference>
<dbReference type="GO" id="GO:0005634">
    <property type="term" value="C:nucleus"/>
    <property type="evidence" value="ECO:0007669"/>
    <property type="project" value="TreeGrafter"/>
</dbReference>
<feature type="compositionally biased region" description="Polar residues" evidence="8">
    <location>
        <begin position="1"/>
        <end position="13"/>
    </location>
</feature>
<keyword evidence="7" id="KW-0539">Nucleus</keyword>
<evidence type="ECO:0000313" key="12">
    <source>
        <dbReference type="WBParaSite" id="EVEC_0000194801-mRNA-1"/>
    </source>
</evidence>